<dbReference type="InterPro" id="IPR039437">
    <property type="entry name" value="FrzH/put_lumazine-bd"/>
</dbReference>
<proteinExistence type="predicted"/>
<reference evidence="1" key="1">
    <citation type="submission" date="2023-06" db="EMBL/GenBank/DDBJ databases">
        <title>Genomic of Parafulvivirga corallium.</title>
        <authorList>
            <person name="Wang G."/>
        </authorList>
    </citation>
    <scope>NUCLEOTIDE SEQUENCE</scope>
    <source>
        <strain evidence="1">BMA10</strain>
    </source>
</reference>
<dbReference type="Pfam" id="PF12893">
    <property type="entry name" value="Lumazine_bd_2"/>
    <property type="match status" value="1"/>
</dbReference>
<name>A0ABT8KPM4_9BACT</name>
<comment type="caution">
    <text evidence="1">The sequence shown here is derived from an EMBL/GenBank/DDBJ whole genome shotgun (WGS) entry which is preliminary data.</text>
</comment>
<keyword evidence="2" id="KW-1185">Reference proteome</keyword>
<accession>A0ABT8KPM4</accession>
<gene>
    <name evidence="1" type="ORF">QQ008_14945</name>
</gene>
<organism evidence="1 2">
    <name type="scientific">Splendidivirga corallicola</name>
    <dbReference type="NCBI Taxonomy" id="3051826"/>
    <lineage>
        <taxon>Bacteria</taxon>
        <taxon>Pseudomonadati</taxon>
        <taxon>Bacteroidota</taxon>
        <taxon>Cytophagia</taxon>
        <taxon>Cytophagales</taxon>
        <taxon>Splendidivirgaceae</taxon>
        <taxon>Splendidivirga</taxon>
    </lineage>
</organism>
<evidence type="ECO:0000313" key="1">
    <source>
        <dbReference type="EMBL" id="MDN5202684.1"/>
    </source>
</evidence>
<dbReference type="Gene3D" id="3.10.450.50">
    <property type="match status" value="1"/>
</dbReference>
<dbReference type="EMBL" id="JAUJEA010000005">
    <property type="protein sequence ID" value="MDN5202684.1"/>
    <property type="molecule type" value="Genomic_DNA"/>
</dbReference>
<dbReference type="RefSeq" id="WP_346752706.1">
    <property type="nucleotide sequence ID" value="NZ_JAUJEA010000005.1"/>
</dbReference>
<dbReference type="InterPro" id="IPR032710">
    <property type="entry name" value="NTF2-like_dom_sf"/>
</dbReference>
<protein>
    <submittedName>
        <fullName evidence="1">Nuclear transport factor 2 family protein</fullName>
    </submittedName>
</protein>
<evidence type="ECO:0000313" key="2">
    <source>
        <dbReference type="Proteomes" id="UP001172082"/>
    </source>
</evidence>
<sequence length="70" mass="8327">MKTDYFDGLQKFDHEFLHIDITGETASVKLKLIRNGILIFTDYITLLKFGEDWKIVTKIYHTHVDNPWEL</sequence>
<dbReference type="Proteomes" id="UP001172082">
    <property type="component" value="Unassembled WGS sequence"/>
</dbReference>
<dbReference type="SUPFAM" id="SSF54427">
    <property type="entry name" value="NTF2-like"/>
    <property type="match status" value="1"/>
</dbReference>